<accession>A0A8J2V855</accession>
<feature type="domain" description="TonB C-terminal" evidence="2">
    <location>
        <begin position="191"/>
        <end position="261"/>
    </location>
</feature>
<evidence type="ECO:0000313" key="3">
    <source>
        <dbReference type="EMBL" id="GGD83126.1"/>
    </source>
</evidence>
<keyword evidence="1" id="KW-1133">Transmembrane helix</keyword>
<dbReference type="SUPFAM" id="SSF74653">
    <property type="entry name" value="TolA/TonB C-terminal domain"/>
    <property type="match status" value="1"/>
</dbReference>
<dbReference type="Proteomes" id="UP000652231">
    <property type="component" value="Unassembled WGS sequence"/>
</dbReference>
<evidence type="ECO:0000256" key="1">
    <source>
        <dbReference type="SAM" id="Phobius"/>
    </source>
</evidence>
<gene>
    <name evidence="3" type="ORF">GCM10011312_04030</name>
</gene>
<dbReference type="GO" id="GO:0055085">
    <property type="term" value="P:transmembrane transport"/>
    <property type="evidence" value="ECO:0007669"/>
    <property type="project" value="InterPro"/>
</dbReference>
<reference evidence="3" key="2">
    <citation type="submission" date="2020-09" db="EMBL/GenBank/DDBJ databases">
        <authorList>
            <person name="Sun Q."/>
            <person name="Zhou Y."/>
        </authorList>
    </citation>
    <scope>NUCLEOTIDE SEQUENCE</scope>
    <source>
        <strain evidence="3">CGMCC 1.12924</strain>
    </source>
</reference>
<reference evidence="3" key="1">
    <citation type="journal article" date="2014" name="Int. J. Syst. Evol. Microbiol.">
        <title>Complete genome sequence of Corynebacterium casei LMG S-19264T (=DSM 44701T), isolated from a smear-ripened cheese.</title>
        <authorList>
            <consortium name="US DOE Joint Genome Institute (JGI-PGF)"/>
            <person name="Walter F."/>
            <person name="Albersmeier A."/>
            <person name="Kalinowski J."/>
            <person name="Ruckert C."/>
        </authorList>
    </citation>
    <scope>NUCLEOTIDE SEQUENCE</scope>
    <source>
        <strain evidence="3">CGMCC 1.12924</strain>
    </source>
</reference>
<protein>
    <recommendedName>
        <fullName evidence="2">TonB C-terminal domain-containing protein</fullName>
    </recommendedName>
</protein>
<evidence type="ECO:0000313" key="4">
    <source>
        <dbReference type="Proteomes" id="UP000652231"/>
    </source>
</evidence>
<keyword evidence="1" id="KW-0812">Transmembrane</keyword>
<keyword evidence="1" id="KW-0472">Membrane</keyword>
<evidence type="ECO:0000259" key="2">
    <source>
        <dbReference type="Pfam" id="PF03544"/>
    </source>
</evidence>
<dbReference type="Pfam" id="PF03544">
    <property type="entry name" value="TonB_C"/>
    <property type="match status" value="1"/>
</dbReference>
<name>A0A8J2V855_9FLAO</name>
<comment type="caution">
    <text evidence="3">The sequence shown here is derived from an EMBL/GenBank/DDBJ whole genome shotgun (WGS) entry which is preliminary data.</text>
</comment>
<dbReference type="AlphaFoldDB" id="A0A8J2V855"/>
<feature type="transmembrane region" description="Helical" evidence="1">
    <location>
        <begin position="29"/>
        <end position="50"/>
    </location>
</feature>
<dbReference type="InterPro" id="IPR037682">
    <property type="entry name" value="TonB_C"/>
</dbReference>
<sequence>MKAIKKLLDIFSKNEENTQKSKKDANLKYNGTLVFQFSLMVSIITVALVINGSYGVETKQIANPLPDDPEVIWISDFVIVEPKKEAPEVKEQPVKKVNPTIVRIVEKPIVKDIEIETDPEPKEVYTDKPVDIITQPKTPVADTDVVHSFLGVERVPVFPGCESLTDNASRRDCMSSEMGRFINKHFNTEIANDLGLNGTQRIYVSFVINKNGDVDQLQVRGPHPRLEKEAGRVVNQIPKMLPGMQNNKEVDVRFSLPILFNVVN</sequence>
<proteinExistence type="predicted"/>
<keyword evidence="4" id="KW-1185">Reference proteome</keyword>
<dbReference type="Gene3D" id="3.30.1150.10">
    <property type="match status" value="1"/>
</dbReference>
<dbReference type="RefSeq" id="WP_188438940.1">
    <property type="nucleotide sequence ID" value="NZ_BMGK01000001.1"/>
</dbReference>
<dbReference type="EMBL" id="BMGK01000001">
    <property type="protein sequence ID" value="GGD83126.1"/>
    <property type="molecule type" value="Genomic_DNA"/>
</dbReference>
<organism evidence="3 4">
    <name type="scientific">Planktosalinus lacus</name>
    <dbReference type="NCBI Taxonomy" id="1526573"/>
    <lineage>
        <taxon>Bacteria</taxon>
        <taxon>Pseudomonadati</taxon>
        <taxon>Bacteroidota</taxon>
        <taxon>Flavobacteriia</taxon>
        <taxon>Flavobacteriales</taxon>
        <taxon>Flavobacteriaceae</taxon>
        <taxon>Planktosalinus</taxon>
    </lineage>
</organism>